<reference evidence="2" key="1">
    <citation type="submission" date="2022-10" db="EMBL/GenBank/DDBJ databases">
        <title>Determination and structural analysis of whole genome sequence of Sarocladium strictum F4-1.</title>
        <authorList>
            <person name="Hu L."/>
            <person name="Jiang Y."/>
        </authorList>
    </citation>
    <scope>NUCLEOTIDE SEQUENCE</scope>
    <source>
        <strain evidence="2">F4-1</strain>
    </source>
</reference>
<evidence type="ECO:0000256" key="1">
    <source>
        <dbReference type="SAM" id="MobiDB-lite"/>
    </source>
</evidence>
<dbReference type="AlphaFoldDB" id="A0AA39GK28"/>
<proteinExistence type="predicted"/>
<gene>
    <name evidence="2" type="ORF">NLU13_4184</name>
</gene>
<dbReference type="Proteomes" id="UP001175261">
    <property type="component" value="Unassembled WGS sequence"/>
</dbReference>
<organism evidence="2 3">
    <name type="scientific">Sarocladium strictum</name>
    <name type="common">Black bundle disease fungus</name>
    <name type="synonym">Acremonium strictum</name>
    <dbReference type="NCBI Taxonomy" id="5046"/>
    <lineage>
        <taxon>Eukaryota</taxon>
        <taxon>Fungi</taxon>
        <taxon>Dikarya</taxon>
        <taxon>Ascomycota</taxon>
        <taxon>Pezizomycotina</taxon>
        <taxon>Sordariomycetes</taxon>
        <taxon>Hypocreomycetidae</taxon>
        <taxon>Hypocreales</taxon>
        <taxon>Sarocladiaceae</taxon>
        <taxon>Sarocladium</taxon>
    </lineage>
</organism>
<dbReference type="EMBL" id="JAPDFR010000003">
    <property type="protein sequence ID" value="KAK0387939.1"/>
    <property type="molecule type" value="Genomic_DNA"/>
</dbReference>
<accession>A0AA39GK28</accession>
<name>A0AA39GK28_SARSR</name>
<keyword evidence="3" id="KW-1185">Reference proteome</keyword>
<evidence type="ECO:0000313" key="3">
    <source>
        <dbReference type="Proteomes" id="UP001175261"/>
    </source>
</evidence>
<comment type="caution">
    <text evidence="2">The sequence shown here is derived from an EMBL/GenBank/DDBJ whole genome shotgun (WGS) entry which is preliminary data.</text>
</comment>
<protein>
    <submittedName>
        <fullName evidence="2">Uncharacterized protein</fullName>
    </submittedName>
</protein>
<sequence length="279" mass="31874">MVALICRPVLRRLHHVTFRCGRTFASTSAWQSVPRSRPRPSPDSQPIRTDDRRQRPQNSPSTQQNNVRDAGTRSNRNQGTSDSRGQEGRSLRMASRVMIPDISAFYSRDGTLTTTQENAEFFRETGIESDHGKLWNLTHPEASKFRQLGIEVSFSNRYAINPYHLRSFAPRGDPWAAYRRSQYKALLQTKPLWVHSVAPYSSNHAAVRQTCTRRLAYCARRAAELLAGEDPPIQVRGTILIFVRDAIKAVNLPAQGFQDMMVMALRKEMHDLKARGRKW</sequence>
<evidence type="ECO:0000313" key="2">
    <source>
        <dbReference type="EMBL" id="KAK0387939.1"/>
    </source>
</evidence>
<feature type="region of interest" description="Disordered" evidence="1">
    <location>
        <begin position="28"/>
        <end position="93"/>
    </location>
</feature>
<feature type="compositionally biased region" description="Polar residues" evidence="1">
    <location>
        <begin position="56"/>
        <end position="83"/>
    </location>
</feature>